<name>A0ABU8KA24_9HYPH</name>
<gene>
    <name evidence="4" type="ORF">O7A05_09000</name>
</gene>
<sequence length="465" mass="48433">MAGTQFLHGVEIIEIDDGPRPIRTVRSSVIFVVGTAPDADALAFPLNTPVLIAGSRAEAAKLDTSVGKTRLGTLPNAVDLILQQIGAVIVVCRVDVGANDGETLANVLEGCYKALEAQSAVGVTPRILIAPGFTGERPVGISGHGAITPGNGGANGTFALAFTGGTGSGAEGTFTVAGGQLTAITITKAGRYTVAPAFSFAASAGLAGAASPVTLGATANAVVAELIGIAERLKAVIIADGPNTNDAAALTYADDFGSKRVYVVDPGVKVPRGANVNSEPASSAVAGLIAKIDNDRGFWWSPSNQNINGIVGTDRAIDFALGDANSRANLLNEGNVATIIREDGFRLWGNRTLSSDQKFAFLSVVRTADIINDSILRAHLWAVDRNITKTYIDDVEESVNAYIRSLVAMGALIGGRCYADPDLNSPASISEGKVWFNIEFTPPYPAEHVIFRSRIVNDFLEDLVQ</sequence>
<feature type="domain" description="Tail sheath protein C-terminal" evidence="3">
    <location>
        <begin position="354"/>
        <end position="455"/>
    </location>
</feature>
<reference evidence="4 5" key="1">
    <citation type="submission" date="2022-12" db="EMBL/GenBank/DDBJ databases">
        <authorList>
            <person name="Muema E."/>
        </authorList>
    </citation>
    <scope>NUCLEOTIDE SEQUENCE [LARGE SCALE GENOMIC DNA]</scope>
    <source>
        <strain evidence="5">1330</strain>
    </source>
</reference>
<dbReference type="InterPro" id="IPR035089">
    <property type="entry name" value="Phage_sheath_subtilisin"/>
</dbReference>
<feature type="domain" description="Tail sheath protein subtilisin-like" evidence="2">
    <location>
        <begin position="217"/>
        <end position="353"/>
    </location>
</feature>
<comment type="similarity">
    <text evidence="1">Belongs to the myoviridae tail sheath protein family.</text>
</comment>
<evidence type="ECO:0000259" key="3">
    <source>
        <dbReference type="Pfam" id="PF17482"/>
    </source>
</evidence>
<dbReference type="PANTHER" id="PTHR35861">
    <property type="match status" value="1"/>
</dbReference>
<dbReference type="RefSeq" id="WP_337092632.1">
    <property type="nucleotide sequence ID" value="NZ_JAPYKO010000004.1"/>
</dbReference>
<accession>A0ABU8KA24</accession>
<dbReference type="InterPro" id="IPR052042">
    <property type="entry name" value="Tail_sheath_structural"/>
</dbReference>
<protein>
    <submittedName>
        <fullName evidence="4">Phage tail sheath subtilisin-like domain-containing protein</fullName>
    </submittedName>
</protein>
<keyword evidence="5" id="KW-1185">Reference proteome</keyword>
<proteinExistence type="inferred from homology"/>
<dbReference type="PANTHER" id="PTHR35861:SF1">
    <property type="entry name" value="PHAGE TAIL SHEATH PROTEIN"/>
    <property type="match status" value="1"/>
</dbReference>
<dbReference type="Gene3D" id="3.40.50.11780">
    <property type="match status" value="1"/>
</dbReference>
<dbReference type="Proteomes" id="UP001366503">
    <property type="component" value="Unassembled WGS sequence"/>
</dbReference>
<evidence type="ECO:0000256" key="1">
    <source>
        <dbReference type="ARBA" id="ARBA00008005"/>
    </source>
</evidence>
<organism evidence="4 5">
    <name type="scientific">Mesorhizobium argentiipisi</name>
    <dbReference type="NCBI Taxonomy" id="3015175"/>
    <lineage>
        <taxon>Bacteria</taxon>
        <taxon>Pseudomonadati</taxon>
        <taxon>Pseudomonadota</taxon>
        <taxon>Alphaproteobacteria</taxon>
        <taxon>Hyphomicrobiales</taxon>
        <taxon>Phyllobacteriaceae</taxon>
        <taxon>Mesorhizobium</taxon>
    </lineage>
</organism>
<evidence type="ECO:0000313" key="4">
    <source>
        <dbReference type="EMBL" id="MEI9402300.1"/>
    </source>
</evidence>
<evidence type="ECO:0000259" key="2">
    <source>
        <dbReference type="Pfam" id="PF04984"/>
    </source>
</evidence>
<dbReference type="Pfam" id="PF17482">
    <property type="entry name" value="Phage_sheath_1C"/>
    <property type="match status" value="1"/>
</dbReference>
<evidence type="ECO:0000313" key="5">
    <source>
        <dbReference type="Proteomes" id="UP001366503"/>
    </source>
</evidence>
<dbReference type="EMBL" id="JAPYKO010000004">
    <property type="protein sequence ID" value="MEI9402300.1"/>
    <property type="molecule type" value="Genomic_DNA"/>
</dbReference>
<comment type="caution">
    <text evidence="4">The sequence shown here is derived from an EMBL/GenBank/DDBJ whole genome shotgun (WGS) entry which is preliminary data.</text>
</comment>
<dbReference type="InterPro" id="IPR020287">
    <property type="entry name" value="Tail_sheath_C"/>
</dbReference>
<dbReference type="Pfam" id="PF04984">
    <property type="entry name" value="Phage_sheath_1"/>
    <property type="match status" value="1"/>
</dbReference>